<name>A0A8S1PY33_9CILI</name>
<dbReference type="Proteomes" id="UP000692954">
    <property type="component" value="Unassembled WGS sequence"/>
</dbReference>
<dbReference type="AlphaFoldDB" id="A0A8S1PY33"/>
<gene>
    <name evidence="1" type="ORF">PSON_ATCC_30995.1.T0890095</name>
</gene>
<comment type="caution">
    <text evidence="1">The sequence shown here is derived from an EMBL/GenBank/DDBJ whole genome shotgun (WGS) entry which is preliminary data.</text>
</comment>
<evidence type="ECO:0000313" key="1">
    <source>
        <dbReference type="EMBL" id="CAD8107598.1"/>
    </source>
</evidence>
<organism evidence="1 2">
    <name type="scientific">Paramecium sonneborni</name>
    <dbReference type="NCBI Taxonomy" id="65129"/>
    <lineage>
        <taxon>Eukaryota</taxon>
        <taxon>Sar</taxon>
        <taxon>Alveolata</taxon>
        <taxon>Ciliophora</taxon>
        <taxon>Intramacronucleata</taxon>
        <taxon>Oligohymenophorea</taxon>
        <taxon>Peniculida</taxon>
        <taxon>Parameciidae</taxon>
        <taxon>Paramecium</taxon>
    </lineage>
</organism>
<evidence type="ECO:0000313" key="2">
    <source>
        <dbReference type="Proteomes" id="UP000692954"/>
    </source>
</evidence>
<dbReference type="EMBL" id="CAJJDN010000089">
    <property type="protein sequence ID" value="CAD8107598.1"/>
    <property type="molecule type" value="Genomic_DNA"/>
</dbReference>
<protein>
    <submittedName>
        <fullName evidence="1">Uncharacterized protein</fullName>
    </submittedName>
</protein>
<keyword evidence="2" id="KW-1185">Reference proteome</keyword>
<sequence>MNIIEKNMGEKYSEYITNLYLEGLQQKEMKIPDFMQYHIYQEFKTKSMVVIIDSKMVLQKSSESREYKFIDFMVDDKRIFVHLNPLPQYDSKGDPKLDQYQQIAHFLFKVNREENSTLMIYLIKIRVNIQNGTNNLNINIIMKSEHQILSLTKREEF</sequence>
<reference evidence="1" key="1">
    <citation type="submission" date="2021-01" db="EMBL/GenBank/DDBJ databases">
        <authorList>
            <consortium name="Genoscope - CEA"/>
            <person name="William W."/>
        </authorList>
    </citation>
    <scope>NUCLEOTIDE SEQUENCE</scope>
</reference>
<dbReference type="OrthoDB" id="10368537at2759"/>
<proteinExistence type="predicted"/>
<accession>A0A8S1PY33</accession>